<evidence type="ECO:0000313" key="3">
    <source>
        <dbReference type="Proteomes" id="UP000468581"/>
    </source>
</evidence>
<dbReference type="Proteomes" id="UP000468581">
    <property type="component" value="Unassembled WGS sequence"/>
</dbReference>
<dbReference type="RefSeq" id="WP_163605095.1">
    <property type="nucleotide sequence ID" value="NZ_JAABOO010000001.1"/>
</dbReference>
<organism evidence="2 3">
    <name type="scientific">Leptobacterium flavescens</name>
    <dbReference type="NCBI Taxonomy" id="472055"/>
    <lineage>
        <taxon>Bacteria</taxon>
        <taxon>Pseudomonadati</taxon>
        <taxon>Bacteroidota</taxon>
        <taxon>Flavobacteriia</taxon>
        <taxon>Flavobacteriales</taxon>
        <taxon>Flavobacteriaceae</taxon>
        <taxon>Leptobacterium</taxon>
    </lineage>
</organism>
<gene>
    <name evidence="2" type="ORF">GWK08_01260</name>
</gene>
<proteinExistence type="predicted"/>
<evidence type="ECO:0000313" key="2">
    <source>
        <dbReference type="EMBL" id="NER12056.1"/>
    </source>
</evidence>
<comment type="caution">
    <text evidence="2">The sequence shown here is derived from an EMBL/GenBank/DDBJ whole genome shotgun (WGS) entry which is preliminary data.</text>
</comment>
<keyword evidence="3" id="KW-1185">Reference proteome</keyword>
<name>A0A6P0UNZ0_9FLAO</name>
<dbReference type="InterPro" id="IPR045361">
    <property type="entry name" value="CIS_tube_prot_N"/>
</dbReference>
<protein>
    <recommendedName>
        <fullName evidence="1">Contractile injection system tube protein N-terminal domain-containing protein</fullName>
    </recommendedName>
</protein>
<dbReference type="AlphaFoldDB" id="A0A6P0UNZ0"/>
<reference evidence="2 3" key="1">
    <citation type="submission" date="2020-01" db="EMBL/GenBank/DDBJ databases">
        <title>Leptobacterium flavescens.</title>
        <authorList>
            <person name="Wang G."/>
        </authorList>
    </citation>
    <scope>NUCLEOTIDE SEQUENCE [LARGE SCALE GENOMIC DNA]</scope>
    <source>
        <strain evidence="2 3">KCTC 22160</strain>
    </source>
</reference>
<feature type="domain" description="Contractile injection system tube protein N-terminal" evidence="1">
    <location>
        <begin position="6"/>
        <end position="167"/>
    </location>
</feature>
<dbReference type="Pfam" id="PF19266">
    <property type="entry name" value="CIS_tube"/>
    <property type="match status" value="1"/>
</dbReference>
<dbReference type="EMBL" id="JAABOO010000001">
    <property type="protein sequence ID" value="NER12056.1"/>
    <property type="molecule type" value="Genomic_DNA"/>
</dbReference>
<sequence length="235" mass="27199">MDDNGQLVKVLIHAYEDEEFRNKSGISPNPISLPVNPESFTQNFKVELNQQQGQGNQGTNPDYKGTKPEELKLDFIFDGTRTIEGYKYNGDDHSVKSELEIFMNTVYNMNGEIHRPHFLQVQWGNFMFPCILSNLDLNYTLFKPNGDPLRVKASTTFLNYVAQRERVARERRRSPDLTHVRQVKSGDRLDLMTHKIYKDSNYVTRVAKANGLTTFRKIKPGRELVFPPIDKRSQE</sequence>
<accession>A0A6P0UNZ0</accession>
<evidence type="ECO:0000259" key="1">
    <source>
        <dbReference type="Pfam" id="PF19266"/>
    </source>
</evidence>